<dbReference type="Gene3D" id="3.40.50.2300">
    <property type="match status" value="2"/>
</dbReference>
<dbReference type="Pfam" id="PF00563">
    <property type="entry name" value="EAL"/>
    <property type="match status" value="1"/>
</dbReference>
<dbReference type="InterPro" id="IPR035919">
    <property type="entry name" value="EAL_sf"/>
</dbReference>
<dbReference type="Pfam" id="PF08447">
    <property type="entry name" value="PAS_3"/>
    <property type="match status" value="1"/>
</dbReference>
<dbReference type="Gene3D" id="3.30.450.20">
    <property type="entry name" value="PAS domain"/>
    <property type="match status" value="1"/>
</dbReference>
<dbReference type="SUPFAM" id="SSF55785">
    <property type="entry name" value="PYP-like sensor domain (PAS domain)"/>
    <property type="match status" value="1"/>
</dbReference>
<dbReference type="PROSITE" id="PS50112">
    <property type="entry name" value="PAS"/>
    <property type="match status" value="1"/>
</dbReference>
<dbReference type="InterPro" id="IPR029787">
    <property type="entry name" value="Nucleotide_cyclase"/>
</dbReference>
<dbReference type="SUPFAM" id="SSF55073">
    <property type="entry name" value="Nucleotide cyclase"/>
    <property type="match status" value="1"/>
</dbReference>
<evidence type="ECO:0000313" key="9">
    <source>
        <dbReference type="Proteomes" id="UP001216189"/>
    </source>
</evidence>
<dbReference type="CDD" id="cd01949">
    <property type="entry name" value="GGDEF"/>
    <property type="match status" value="1"/>
</dbReference>
<dbReference type="SUPFAM" id="SSF141868">
    <property type="entry name" value="EAL domain-like"/>
    <property type="match status" value="1"/>
</dbReference>
<dbReference type="PANTHER" id="PTHR44757">
    <property type="entry name" value="DIGUANYLATE CYCLASE DGCP"/>
    <property type="match status" value="1"/>
</dbReference>
<name>A0ABT5V4A0_9VIBR</name>
<dbReference type="InterPro" id="IPR013655">
    <property type="entry name" value="PAS_fold_3"/>
</dbReference>
<dbReference type="InterPro" id="IPR052155">
    <property type="entry name" value="Biofilm_reg_signaling"/>
</dbReference>
<dbReference type="SMART" id="SM00267">
    <property type="entry name" value="GGDEF"/>
    <property type="match status" value="1"/>
</dbReference>
<dbReference type="InterPro" id="IPR001633">
    <property type="entry name" value="EAL_dom"/>
</dbReference>
<dbReference type="InterPro" id="IPR000700">
    <property type="entry name" value="PAS-assoc_C"/>
</dbReference>
<dbReference type="SMART" id="SM00091">
    <property type="entry name" value="PAS"/>
    <property type="match status" value="1"/>
</dbReference>
<dbReference type="InterPro" id="IPR043128">
    <property type="entry name" value="Rev_trsase/Diguanyl_cyclase"/>
</dbReference>
<dbReference type="Gene3D" id="3.30.70.270">
    <property type="match status" value="1"/>
</dbReference>
<keyword evidence="3" id="KW-0804">Transcription</keyword>
<evidence type="ECO:0000256" key="1">
    <source>
        <dbReference type="ARBA" id="ARBA00023015"/>
    </source>
</evidence>
<evidence type="ECO:0000256" key="2">
    <source>
        <dbReference type="ARBA" id="ARBA00023125"/>
    </source>
</evidence>
<dbReference type="InterPro" id="IPR000160">
    <property type="entry name" value="GGDEF_dom"/>
</dbReference>
<keyword evidence="9" id="KW-1185">Reference proteome</keyword>
<sequence>MKTSYNSVVPSSRPTIGVILPMLSGFYMGEINATLRCMAKQHNVNLLFIRSGEKRDFDLPIGIEHLDALLVVLHAASSALVERFLAQDIPVLSIGASYAPLAVEQFESRQSDGVVLLYQWLMEQGHSRIGFCGDLSVNDVRSRLKGYQSAVYQHHGQFNVDDLFCVSNCSLAGGREAAVEFMRRKAQCTAIICATDHNAIGLIEQLKHQHVDVPREVAVVGVDNIFMGQQVTPPLTTLDQQLECLIQTAFLRALQRISGAPFSRHIHLVDQKLIIRQSCGNRHAAQQTPDNVASIRHHLLDLDGRTPAEVFENFYSQAQNGFQSILDAHSLYGNQLEWACLAQSDNGLIRVESWVKKGMTKPVHALSTMDAAGPITEFPFIHTHDHFVATVIPIFTGRQQSWQLITVVDDLSQPQHIATQYVFNNYLDMLALFIERDALLKTSTLRQLDSKQLLQQLKVVSNSSNDGIWQWDLNQHVVRFNQRLINMLGYKQWTPEHDVDVESLFELIHEEDLSAFESQIDRHLNSDAPFKIEFRLRHHDQRYLWVLASGAIVYSEQQRVRQFIGSMTDITNQKENVEKIHRMAYFDALTGLGNRRKIREEIATSIRHFPQQRFALMLMDLNRFKLINDSFGHHVGDALLCHVSQALLATLEKQHSAARLGGDEFLVFYPIERPVQAIELASQILRAIEKPMCHEDIVLTSQASIGIAFYPEDGHEIDDLIKCADAAMYQAKRLGGRKVVQYSNQMQLDAQSTVKVEYYLNLAIARDELEVHYQPQLCSQSQQVMGVEALARWNSPQLGQVLPEQFISIAENSDMINKLGDSILHRVCRDIQSSAWLRSLKHIAINISAKQLIRRSFADELLQTILQYQLPLSLFCIEITETAAIQQYELCISSLNKLREAGVTISLDDFGTGFSSLSMLKMLPLNEIKIDRSFISDLGDDPAQLNFVGHMIGMGRSLGYEIVVEGVETQEHVQHLSGFGLMGLQGYYFSRPRPLSDLEQQYKVIT</sequence>
<feature type="domain" description="PAC" evidence="5">
    <location>
        <begin position="530"/>
        <end position="582"/>
    </location>
</feature>
<evidence type="ECO:0000313" key="8">
    <source>
        <dbReference type="EMBL" id="MDE1515489.1"/>
    </source>
</evidence>
<dbReference type="CDD" id="cd00130">
    <property type="entry name" value="PAS"/>
    <property type="match status" value="1"/>
</dbReference>
<dbReference type="PANTHER" id="PTHR44757:SF2">
    <property type="entry name" value="BIOFILM ARCHITECTURE MAINTENANCE PROTEIN MBAA"/>
    <property type="match status" value="1"/>
</dbReference>
<dbReference type="SMART" id="SM00052">
    <property type="entry name" value="EAL"/>
    <property type="match status" value="1"/>
</dbReference>
<dbReference type="InterPro" id="IPR001610">
    <property type="entry name" value="PAC"/>
</dbReference>
<dbReference type="NCBIfam" id="TIGR00254">
    <property type="entry name" value="GGDEF"/>
    <property type="match status" value="1"/>
</dbReference>
<dbReference type="NCBIfam" id="TIGR00229">
    <property type="entry name" value="sensory_box"/>
    <property type="match status" value="1"/>
</dbReference>
<organism evidence="8 9">
    <name type="scientific">Vibrio chanodichtyis</name>
    <dbReference type="NCBI Taxonomy" id="3027932"/>
    <lineage>
        <taxon>Bacteria</taxon>
        <taxon>Pseudomonadati</taxon>
        <taxon>Pseudomonadota</taxon>
        <taxon>Gammaproteobacteria</taxon>
        <taxon>Vibrionales</taxon>
        <taxon>Vibrionaceae</taxon>
        <taxon>Vibrio</taxon>
    </lineage>
</organism>
<feature type="domain" description="PAS" evidence="4">
    <location>
        <begin position="453"/>
        <end position="527"/>
    </location>
</feature>
<evidence type="ECO:0000256" key="3">
    <source>
        <dbReference type="ARBA" id="ARBA00023163"/>
    </source>
</evidence>
<dbReference type="Pfam" id="PF00990">
    <property type="entry name" value="GGDEF"/>
    <property type="match status" value="1"/>
</dbReference>
<accession>A0ABT5V4A0</accession>
<dbReference type="InterPro" id="IPR000014">
    <property type="entry name" value="PAS"/>
</dbReference>
<dbReference type="RefSeq" id="WP_274723100.1">
    <property type="nucleotide sequence ID" value="NZ_JARBFT010000010.1"/>
</dbReference>
<gene>
    <name evidence="8" type="ORF">PUN32_10745</name>
</gene>
<dbReference type="CDD" id="cd06267">
    <property type="entry name" value="PBP1_LacI_sugar_binding-like"/>
    <property type="match status" value="1"/>
</dbReference>
<comment type="caution">
    <text evidence="8">The sequence shown here is derived from an EMBL/GenBank/DDBJ whole genome shotgun (WGS) entry which is preliminary data.</text>
</comment>
<dbReference type="Proteomes" id="UP001216189">
    <property type="component" value="Unassembled WGS sequence"/>
</dbReference>
<evidence type="ECO:0000259" key="7">
    <source>
        <dbReference type="PROSITE" id="PS50887"/>
    </source>
</evidence>
<dbReference type="PROSITE" id="PS50113">
    <property type="entry name" value="PAC"/>
    <property type="match status" value="1"/>
</dbReference>
<keyword evidence="2" id="KW-0238">DNA-binding</keyword>
<feature type="domain" description="EAL" evidence="6">
    <location>
        <begin position="753"/>
        <end position="1006"/>
    </location>
</feature>
<evidence type="ECO:0000259" key="6">
    <source>
        <dbReference type="PROSITE" id="PS50883"/>
    </source>
</evidence>
<dbReference type="SUPFAM" id="SSF53822">
    <property type="entry name" value="Periplasmic binding protein-like I"/>
    <property type="match status" value="1"/>
</dbReference>
<dbReference type="InterPro" id="IPR035965">
    <property type="entry name" value="PAS-like_dom_sf"/>
</dbReference>
<keyword evidence="1" id="KW-0805">Transcription regulation</keyword>
<evidence type="ECO:0000259" key="4">
    <source>
        <dbReference type="PROSITE" id="PS50112"/>
    </source>
</evidence>
<dbReference type="Gene3D" id="3.20.20.450">
    <property type="entry name" value="EAL domain"/>
    <property type="match status" value="1"/>
</dbReference>
<dbReference type="CDD" id="cd01948">
    <property type="entry name" value="EAL"/>
    <property type="match status" value="1"/>
</dbReference>
<feature type="domain" description="GGDEF" evidence="7">
    <location>
        <begin position="612"/>
        <end position="744"/>
    </location>
</feature>
<dbReference type="PROSITE" id="PS50887">
    <property type="entry name" value="GGDEF"/>
    <property type="match status" value="1"/>
</dbReference>
<dbReference type="EMBL" id="JARBFT010000010">
    <property type="protein sequence ID" value="MDE1515489.1"/>
    <property type="molecule type" value="Genomic_DNA"/>
</dbReference>
<reference evidence="8 9" key="1">
    <citation type="submission" date="2023-02" db="EMBL/GenBank/DDBJ databases">
        <title>Vibrio intestini sp. nov., a close relative of Vibrio cholerae isolated from the intestine of Healthy Culter dabryi.</title>
        <authorList>
            <person name="Wu N."/>
        </authorList>
    </citation>
    <scope>NUCLEOTIDE SEQUENCE [LARGE SCALE GENOMIC DNA]</scope>
    <source>
        <strain evidence="8 9">DSL-7</strain>
    </source>
</reference>
<protein>
    <submittedName>
        <fullName evidence="8">EAL domain-containing protein</fullName>
    </submittedName>
</protein>
<dbReference type="InterPro" id="IPR046335">
    <property type="entry name" value="LacI/GalR-like_sensor"/>
</dbReference>
<proteinExistence type="predicted"/>
<dbReference type="Pfam" id="PF13377">
    <property type="entry name" value="Peripla_BP_3"/>
    <property type="match status" value="1"/>
</dbReference>
<dbReference type="InterPro" id="IPR028082">
    <property type="entry name" value="Peripla_BP_I"/>
</dbReference>
<dbReference type="SMART" id="SM00086">
    <property type="entry name" value="PAC"/>
    <property type="match status" value="1"/>
</dbReference>
<dbReference type="PROSITE" id="PS50883">
    <property type="entry name" value="EAL"/>
    <property type="match status" value="1"/>
</dbReference>
<evidence type="ECO:0000259" key="5">
    <source>
        <dbReference type="PROSITE" id="PS50113"/>
    </source>
</evidence>